<dbReference type="InterPro" id="IPR010627">
    <property type="entry name" value="Prepilin_pept_A24_N"/>
</dbReference>
<proteinExistence type="inferred from homology"/>
<feature type="domain" description="Prepilin peptidase A24 N-terminal" evidence="10">
    <location>
        <begin position="15"/>
        <end position="97"/>
    </location>
</feature>
<dbReference type="EMBL" id="UOGE01000031">
    <property type="protein sequence ID" value="VAX18068.1"/>
    <property type="molecule type" value="Genomic_DNA"/>
</dbReference>
<dbReference type="GO" id="GO:0032259">
    <property type="term" value="P:methylation"/>
    <property type="evidence" value="ECO:0007669"/>
    <property type="project" value="UniProtKB-KW"/>
</dbReference>
<keyword evidence="11" id="KW-0378">Hydrolase</keyword>
<evidence type="ECO:0000259" key="10">
    <source>
        <dbReference type="Pfam" id="PF06750"/>
    </source>
</evidence>
<feature type="transmembrane region" description="Helical" evidence="8">
    <location>
        <begin position="131"/>
        <end position="148"/>
    </location>
</feature>
<dbReference type="Pfam" id="PF01478">
    <property type="entry name" value="Peptidase_A24"/>
    <property type="match status" value="1"/>
</dbReference>
<keyword evidence="5 8" id="KW-0812">Transmembrane</keyword>
<accession>A0A3B1C2M1</accession>
<dbReference type="GO" id="GO:0008168">
    <property type="term" value="F:methyltransferase activity"/>
    <property type="evidence" value="ECO:0007669"/>
    <property type="project" value="UniProtKB-KW"/>
</dbReference>
<evidence type="ECO:0000259" key="9">
    <source>
        <dbReference type="Pfam" id="PF01478"/>
    </source>
</evidence>
<gene>
    <name evidence="11" type="ORF">MNBD_NITROSPINAE02-1613</name>
</gene>
<protein>
    <submittedName>
        <fullName evidence="11">Leader peptidase (Prepilin peptidase) / N-methyltransferase</fullName>
        <ecNumber evidence="11">3.4.23.43</ecNumber>
    </submittedName>
</protein>
<dbReference type="PRINTS" id="PR00864">
    <property type="entry name" value="PREPILNPTASE"/>
</dbReference>
<evidence type="ECO:0000256" key="4">
    <source>
        <dbReference type="ARBA" id="ARBA00022519"/>
    </source>
</evidence>
<dbReference type="PANTHER" id="PTHR30487:SF0">
    <property type="entry name" value="PREPILIN LEADER PEPTIDASE_N-METHYLTRANSFERASE-RELATED"/>
    <property type="match status" value="1"/>
</dbReference>
<comment type="subcellular location">
    <subcellularLocation>
        <location evidence="1">Cell inner membrane</location>
        <topology evidence="1">Multi-pass membrane protein</topology>
    </subcellularLocation>
</comment>
<keyword evidence="11" id="KW-0489">Methyltransferase</keyword>
<keyword evidence="3" id="KW-1003">Cell membrane</keyword>
<name>A0A3B1C2M1_9ZZZZ</name>
<keyword evidence="7 8" id="KW-0472">Membrane</keyword>
<organism evidence="11">
    <name type="scientific">hydrothermal vent metagenome</name>
    <dbReference type="NCBI Taxonomy" id="652676"/>
    <lineage>
        <taxon>unclassified sequences</taxon>
        <taxon>metagenomes</taxon>
        <taxon>ecological metagenomes</taxon>
    </lineage>
</organism>
<dbReference type="Pfam" id="PF06750">
    <property type="entry name" value="A24_N_bact"/>
    <property type="match status" value="1"/>
</dbReference>
<dbReference type="InterPro" id="IPR000045">
    <property type="entry name" value="Prepilin_IV_endopep_pep"/>
</dbReference>
<feature type="transmembrane region" description="Helical" evidence="8">
    <location>
        <begin position="154"/>
        <end position="173"/>
    </location>
</feature>
<evidence type="ECO:0000256" key="6">
    <source>
        <dbReference type="ARBA" id="ARBA00022989"/>
    </source>
</evidence>
<dbReference type="GO" id="GO:0006465">
    <property type="term" value="P:signal peptide processing"/>
    <property type="evidence" value="ECO:0007669"/>
    <property type="project" value="TreeGrafter"/>
</dbReference>
<keyword evidence="6 8" id="KW-1133">Transmembrane helix</keyword>
<evidence type="ECO:0000256" key="3">
    <source>
        <dbReference type="ARBA" id="ARBA00022475"/>
    </source>
</evidence>
<keyword evidence="4" id="KW-0997">Cell inner membrane</keyword>
<evidence type="ECO:0000256" key="1">
    <source>
        <dbReference type="ARBA" id="ARBA00004429"/>
    </source>
</evidence>
<evidence type="ECO:0000256" key="7">
    <source>
        <dbReference type="ARBA" id="ARBA00023136"/>
    </source>
</evidence>
<keyword evidence="11" id="KW-0808">Transferase</keyword>
<feature type="transmembrane region" description="Helical" evidence="8">
    <location>
        <begin position="80"/>
        <end position="99"/>
    </location>
</feature>
<evidence type="ECO:0000256" key="2">
    <source>
        <dbReference type="ARBA" id="ARBA00005801"/>
    </source>
</evidence>
<evidence type="ECO:0000256" key="8">
    <source>
        <dbReference type="SAM" id="Phobius"/>
    </source>
</evidence>
<feature type="transmembrane region" description="Helical" evidence="8">
    <location>
        <begin position="105"/>
        <end position="124"/>
    </location>
</feature>
<dbReference type="EC" id="3.4.23.43" evidence="11"/>
<dbReference type="InterPro" id="IPR050882">
    <property type="entry name" value="Prepilin_peptidase/N-MTase"/>
</dbReference>
<dbReference type="PANTHER" id="PTHR30487">
    <property type="entry name" value="TYPE 4 PREPILIN-LIKE PROTEINS LEADER PEPTIDE-PROCESSING ENZYME"/>
    <property type="match status" value="1"/>
</dbReference>
<comment type="similarity">
    <text evidence="2">Belongs to the peptidase A24 family.</text>
</comment>
<dbReference type="AlphaFoldDB" id="A0A3B1C2M1"/>
<dbReference type="Gene3D" id="1.20.120.1220">
    <property type="match status" value="1"/>
</dbReference>
<feature type="transmembrane region" description="Helical" evidence="8">
    <location>
        <begin position="230"/>
        <end position="250"/>
    </location>
</feature>
<dbReference type="GO" id="GO:0004190">
    <property type="term" value="F:aspartic-type endopeptidase activity"/>
    <property type="evidence" value="ECO:0007669"/>
    <property type="project" value="UniProtKB-EC"/>
</dbReference>
<evidence type="ECO:0000256" key="5">
    <source>
        <dbReference type="ARBA" id="ARBA00022692"/>
    </source>
</evidence>
<feature type="transmembrane region" description="Helical" evidence="8">
    <location>
        <begin position="6"/>
        <end position="29"/>
    </location>
</feature>
<feature type="domain" description="Prepilin type IV endopeptidase peptidase" evidence="9">
    <location>
        <begin position="108"/>
        <end position="211"/>
    </location>
</feature>
<sequence>MTEIPALSISVFSVLLGLCVGSFLNVVIYRMPMGMSVVSPGSQCPRCGSPIRGIDNIPLISWLLLLGLCRDCGARISPRYFFVELLTGAVTWLIVNKFGLNIETGLYLIFGWGLVAITFIDIDFQIIPDELSVGGIMLGLLVSPLLPIGLKGAFIGVLVGGGLFYLLAIIYPGGMGGGDIKLIAAIGAFTGWQLTLLTIMLSSILGSIVGIGAMAILGKSRKDKIPFGPFLAVGGFIALLWGEDLIRLYLDTLM</sequence>
<feature type="transmembrane region" description="Helical" evidence="8">
    <location>
        <begin position="194"/>
        <end position="218"/>
    </location>
</feature>
<dbReference type="GO" id="GO:0005886">
    <property type="term" value="C:plasma membrane"/>
    <property type="evidence" value="ECO:0007669"/>
    <property type="project" value="UniProtKB-SubCell"/>
</dbReference>
<evidence type="ECO:0000313" key="11">
    <source>
        <dbReference type="EMBL" id="VAX18068.1"/>
    </source>
</evidence>
<dbReference type="InterPro" id="IPR014032">
    <property type="entry name" value="Peptidase_A24A_bac"/>
</dbReference>
<reference evidence="11" key="1">
    <citation type="submission" date="2018-06" db="EMBL/GenBank/DDBJ databases">
        <authorList>
            <person name="Zhirakovskaya E."/>
        </authorList>
    </citation>
    <scope>NUCLEOTIDE SEQUENCE</scope>
</reference>